<dbReference type="CDD" id="cd00530">
    <property type="entry name" value="PTE"/>
    <property type="match status" value="1"/>
</dbReference>
<feature type="binding site" evidence="3">
    <location>
        <position position="23"/>
    </location>
    <ligand>
        <name>a divalent metal cation</name>
        <dbReference type="ChEBI" id="CHEBI:60240"/>
        <label>1</label>
    </ligand>
</feature>
<proteinExistence type="inferred from homology"/>
<feature type="binding site" evidence="3">
    <location>
        <position position="166"/>
    </location>
    <ligand>
        <name>a divalent metal cation</name>
        <dbReference type="ChEBI" id="CHEBI:60240"/>
        <label>2</label>
    </ligand>
</feature>
<evidence type="ECO:0000256" key="2">
    <source>
        <dbReference type="ARBA" id="ARBA00022801"/>
    </source>
</evidence>
<protein>
    <submittedName>
        <fullName evidence="5">Putative phosphotriesterase-related protein isoform x1</fullName>
    </submittedName>
</protein>
<name>A0A6M2DQN0_XENCH</name>
<accession>A0A6M2DQN0</accession>
<comment type="cofactor">
    <cofactor evidence="3">
        <name>a divalent metal cation</name>
        <dbReference type="ChEBI" id="CHEBI:60240"/>
    </cofactor>
    <text evidence="3">Binds 2 divalent metal cations per subunit.</text>
</comment>
<organism evidence="5">
    <name type="scientific">Xenopsylla cheopis</name>
    <name type="common">Oriental rat flea</name>
    <name type="synonym">Pulex cheopis</name>
    <dbReference type="NCBI Taxonomy" id="163159"/>
    <lineage>
        <taxon>Eukaryota</taxon>
        <taxon>Metazoa</taxon>
        <taxon>Ecdysozoa</taxon>
        <taxon>Arthropoda</taxon>
        <taxon>Hexapoda</taxon>
        <taxon>Insecta</taxon>
        <taxon>Pterygota</taxon>
        <taxon>Neoptera</taxon>
        <taxon>Endopterygota</taxon>
        <taxon>Siphonaptera</taxon>
        <taxon>Pulicidae</taxon>
        <taxon>Xenopsyllinae</taxon>
        <taxon>Xenopsylla</taxon>
    </lineage>
</organism>
<dbReference type="GO" id="GO:0016787">
    <property type="term" value="F:hydrolase activity"/>
    <property type="evidence" value="ECO:0007669"/>
    <property type="project" value="UniProtKB-KW"/>
</dbReference>
<reference evidence="5" key="1">
    <citation type="submission" date="2020-03" db="EMBL/GenBank/DDBJ databases">
        <title>Transcriptomic Profiling of the Digestive Tract of the Rat Flea, Xenopsylla cheopis, Following Blood Feeding and Infection with Yersinia pestis.</title>
        <authorList>
            <person name="Bland D.M."/>
            <person name="Martens C.A."/>
            <person name="Virtaneva K."/>
            <person name="Kanakabandi K."/>
            <person name="Long D."/>
            <person name="Rosenke R."/>
            <person name="Saturday G.A."/>
            <person name="Hoyt F.H."/>
            <person name="Bruno D.P."/>
            <person name="Ribeiro J.M.C."/>
            <person name="Hinnebusch J."/>
        </authorList>
    </citation>
    <scope>NUCLEOTIDE SEQUENCE</scope>
</reference>
<dbReference type="PANTHER" id="PTHR10819">
    <property type="entry name" value="PHOSPHOTRIESTERASE-RELATED"/>
    <property type="match status" value="1"/>
</dbReference>
<dbReference type="EMBL" id="GIIL01003765">
    <property type="protein sequence ID" value="NOV47491.1"/>
    <property type="molecule type" value="Transcribed_RNA"/>
</dbReference>
<dbReference type="SUPFAM" id="SSF51556">
    <property type="entry name" value="Metallo-dependent hydrolases"/>
    <property type="match status" value="1"/>
</dbReference>
<feature type="binding site" evidence="3">
    <location>
        <position position="25"/>
    </location>
    <ligand>
        <name>a divalent metal cation</name>
        <dbReference type="ChEBI" id="CHEBI:60240"/>
        <label>1</label>
    </ligand>
</feature>
<comment type="similarity">
    <text evidence="4">Belongs to the metallo-dependent hydrolases superfamily. Phosphotriesterase family.</text>
</comment>
<dbReference type="GO" id="GO:0008270">
    <property type="term" value="F:zinc ion binding"/>
    <property type="evidence" value="ECO:0007669"/>
    <property type="project" value="InterPro"/>
</dbReference>
<keyword evidence="2" id="KW-0378">Hydrolase</keyword>
<dbReference type="Gene3D" id="3.20.20.140">
    <property type="entry name" value="Metal-dependent hydrolases"/>
    <property type="match status" value="1"/>
</dbReference>
<dbReference type="PANTHER" id="PTHR10819:SF3">
    <property type="entry name" value="PHOSPHOTRIESTERASE-RELATED PROTEIN"/>
    <property type="match status" value="1"/>
</dbReference>
<feature type="binding site" evidence="3">
    <location>
        <position position="295"/>
    </location>
    <ligand>
        <name>a divalent metal cation</name>
        <dbReference type="ChEBI" id="CHEBI:60240"/>
        <label>1</label>
    </ligand>
</feature>
<feature type="binding site" evidence="3">
    <location>
        <position position="227"/>
    </location>
    <ligand>
        <name>a divalent metal cation</name>
        <dbReference type="ChEBI" id="CHEBI:60240"/>
        <label>2</label>
    </ligand>
</feature>
<evidence type="ECO:0000256" key="3">
    <source>
        <dbReference type="PIRSR" id="PIRSR601559-52"/>
    </source>
</evidence>
<evidence type="ECO:0000256" key="1">
    <source>
        <dbReference type="ARBA" id="ARBA00022723"/>
    </source>
</evidence>
<comment type="caution">
    <text evidence="4">Lacks conserved residue(s) required for the propagation of feature annotation.</text>
</comment>
<keyword evidence="1 3" id="KW-0479">Metal-binding</keyword>
<sequence length="348" mass="39003">MGGTVETVLGPVSSDSLGRTLTHEHFALNFNKFYSPPPHYLSDKIGDEITLQNVGILRQYPYSSKYNLKFYDQDTLAAVLNDVKHYKSYGGGTIVENTSIGLNRNLSFLKEVALNTGVNVVAGTGYYVSAVQNQNTLEMTKEQMYDKMLADLTTGDSDIKCGFIGEVGSSWPIHDFEKRAIQATAIAQESTGCAVSFHPGRDRQAPFEIMRIFMEAGGNIQKTVMSHLDRTLQKTEDLLEFSDMGSYCQFDLFGTECSFYQLSPTADMPSDAQRIDSIVKLIEHGKTEKILMSHDIHTKHRLEDFGGHGYSHLMNNVYPKMLIKGISQEIIDKITIINPKVWLERLSM</sequence>
<evidence type="ECO:0000256" key="4">
    <source>
        <dbReference type="PROSITE-ProRule" id="PRU00679"/>
    </source>
</evidence>
<dbReference type="InterPro" id="IPR032466">
    <property type="entry name" value="Metal_Hydrolase"/>
</dbReference>
<dbReference type="InterPro" id="IPR001559">
    <property type="entry name" value="Phosphotriesterase"/>
</dbReference>
<evidence type="ECO:0000313" key="5">
    <source>
        <dbReference type="EMBL" id="NOV47491.1"/>
    </source>
</evidence>
<dbReference type="Pfam" id="PF02126">
    <property type="entry name" value="PTE"/>
    <property type="match status" value="1"/>
</dbReference>
<feature type="binding site" evidence="3">
    <location>
        <position position="166"/>
    </location>
    <ligand>
        <name>a divalent metal cation</name>
        <dbReference type="ChEBI" id="CHEBI:60240"/>
        <label>1</label>
    </ligand>
</feature>
<dbReference type="AlphaFoldDB" id="A0A6M2DQN0"/>
<dbReference type="PROSITE" id="PS51347">
    <property type="entry name" value="PHOSPHOTRIESTERASE_2"/>
    <property type="match status" value="1"/>
</dbReference>
<feature type="binding site" evidence="3">
    <location>
        <position position="198"/>
    </location>
    <ligand>
        <name>a divalent metal cation</name>
        <dbReference type="ChEBI" id="CHEBI:60240"/>
        <label>2</label>
    </ligand>
</feature>